<keyword evidence="1" id="KW-1133">Transmembrane helix</keyword>
<organism evidence="2 3">
    <name type="scientific">Stieleria bergensis</name>
    <dbReference type="NCBI Taxonomy" id="2528025"/>
    <lineage>
        <taxon>Bacteria</taxon>
        <taxon>Pseudomonadati</taxon>
        <taxon>Planctomycetota</taxon>
        <taxon>Planctomycetia</taxon>
        <taxon>Pirellulales</taxon>
        <taxon>Pirellulaceae</taxon>
        <taxon>Stieleria</taxon>
    </lineage>
</organism>
<dbReference type="EMBL" id="CP036272">
    <property type="protein sequence ID" value="QDT59893.1"/>
    <property type="molecule type" value="Genomic_DNA"/>
</dbReference>
<keyword evidence="3" id="KW-1185">Reference proteome</keyword>
<keyword evidence="1" id="KW-0472">Membrane</keyword>
<evidence type="ECO:0000256" key="1">
    <source>
        <dbReference type="SAM" id="Phobius"/>
    </source>
</evidence>
<dbReference type="Gene3D" id="3.40.30.10">
    <property type="entry name" value="Glutaredoxin"/>
    <property type="match status" value="1"/>
</dbReference>
<accession>A0A517SUW3</accession>
<evidence type="ECO:0008006" key="4">
    <source>
        <dbReference type="Google" id="ProtNLM"/>
    </source>
</evidence>
<dbReference type="AlphaFoldDB" id="A0A517SUW3"/>
<proteinExistence type="predicted"/>
<dbReference type="InterPro" id="IPR036249">
    <property type="entry name" value="Thioredoxin-like_sf"/>
</dbReference>
<evidence type="ECO:0000313" key="2">
    <source>
        <dbReference type="EMBL" id="QDT59893.1"/>
    </source>
</evidence>
<evidence type="ECO:0000313" key="3">
    <source>
        <dbReference type="Proteomes" id="UP000315003"/>
    </source>
</evidence>
<feature type="transmembrane region" description="Helical" evidence="1">
    <location>
        <begin position="15"/>
        <end position="35"/>
    </location>
</feature>
<protein>
    <recommendedName>
        <fullName evidence="4">RedB protein</fullName>
    </recommendedName>
</protein>
<dbReference type="Proteomes" id="UP000315003">
    <property type="component" value="Chromosome"/>
</dbReference>
<sequence length="221" mass="24250">MVSVPQKQNVRHQPMARILVMLTSLFLGAVLLLGLGRLTHYQTQPGPVGQVPENLTSAVLASLSNSSAAPTGGAEGVHSSEPTWQLLVFVHPKCPCTRATIHNLDLVSRRSDLRLEIIPVIFRPLHGDATWLETDNTRRLATLTRRSLVDDQDSQLARQFNVQVSGHCLLYDGAGRLPFSGGITASRGHEGRCRPLAALTKTLEGHSIDQTRWPVYGCQMY</sequence>
<dbReference type="SUPFAM" id="SSF52833">
    <property type="entry name" value="Thioredoxin-like"/>
    <property type="match status" value="1"/>
</dbReference>
<gene>
    <name evidence="2" type="ORF">SV7mr_24060</name>
</gene>
<keyword evidence="1" id="KW-0812">Transmembrane</keyword>
<reference evidence="2 3" key="1">
    <citation type="submission" date="2019-02" db="EMBL/GenBank/DDBJ databases">
        <title>Deep-cultivation of Planctomycetes and their phenomic and genomic characterization uncovers novel biology.</title>
        <authorList>
            <person name="Wiegand S."/>
            <person name="Jogler M."/>
            <person name="Boedeker C."/>
            <person name="Pinto D."/>
            <person name="Vollmers J."/>
            <person name="Rivas-Marin E."/>
            <person name="Kohn T."/>
            <person name="Peeters S.H."/>
            <person name="Heuer A."/>
            <person name="Rast P."/>
            <person name="Oberbeckmann S."/>
            <person name="Bunk B."/>
            <person name="Jeske O."/>
            <person name="Meyerdierks A."/>
            <person name="Storesund J.E."/>
            <person name="Kallscheuer N."/>
            <person name="Luecker S."/>
            <person name="Lage O.M."/>
            <person name="Pohl T."/>
            <person name="Merkel B.J."/>
            <person name="Hornburger P."/>
            <person name="Mueller R.-W."/>
            <person name="Bruemmer F."/>
            <person name="Labrenz M."/>
            <person name="Spormann A.M."/>
            <person name="Op den Camp H."/>
            <person name="Overmann J."/>
            <person name="Amann R."/>
            <person name="Jetten M.S.M."/>
            <person name="Mascher T."/>
            <person name="Medema M.H."/>
            <person name="Devos D.P."/>
            <person name="Kaster A.-K."/>
            <person name="Ovreas L."/>
            <person name="Rohde M."/>
            <person name="Galperin M.Y."/>
            <person name="Jogler C."/>
        </authorList>
    </citation>
    <scope>NUCLEOTIDE SEQUENCE [LARGE SCALE GENOMIC DNA]</scope>
    <source>
        <strain evidence="2 3">SV_7m_r</strain>
    </source>
</reference>
<name>A0A517SUW3_9BACT</name>